<dbReference type="EMBL" id="CP122537">
    <property type="protein sequence ID" value="WGH79299.1"/>
    <property type="molecule type" value="Genomic_DNA"/>
</dbReference>
<dbReference type="RefSeq" id="WP_279966118.1">
    <property type="nucleotide sequence ID" value="NZ_CP122537.1"/>
</dbReference>
<keyword evidence="3" id="KW-1185">Reference proteome</keyword>
<evidence type="ECO:0000313" key="3">
    <source>
        <dbReference type="Proteomes" id="UP001243420"/>
    </source>
</evidence>
<accession>A0ABY8LD99</accession>
<sequence>MTDRTDREDLTDHGVRRAPDPAAGTTHDPNSVTTGTEVEPTRDVFPPKGETATDS</sequence>
<reference evidence="2 3" key="1">
    <citation type="submission" date="2023-04" db="EMBL/GenBank/DDBJ databases">
        <title>Jannaschia ovalis sp. nov., a marine bacterium isolated from sea tidal flat.</title>
        <authorList>
            <person name="Kwon D.Y."/>
            <person name="Kim J.-J."/>
        </authorList>
    </citation>
    <scope>NUCLEOTIDE SEQUENCE [LARGE SCALE GENOMIC DNA]</scope>
    <source>
        <strain evidence="2 3">GRR-S6-38</strain>
    </source>
</reference>
<organism evidence="2 3">
    <name type="scientific">Jannaschia ovalis</name>
    <dbReference type="NCBI Taxonomy" id="3038773"/>
    <lineage>
        <taxon>Bacteria</taxon>
        <taxon>Pseudomonadati</taxon>
        <taxon>Pseudomonadota</taxon>
        <taxon>Alphaproteobacteria</taxon>
        <taxon>Rhodobacterales</taxon>
        <taxon>Roseobacteraceae</taxon>
        <taxon>Jannaschia</taxon>
    </lineage>
</organism>
<feature type="compositionally biased region" description="Polar residues" evidence="1">
    <location>
        <begin position="27"/>
        <end position="36"/>
    </location>
</feature>
<evidence type="ECO:0000313" key="2">
    <source>
        <dbReference type="EMBL" id="WGH79299.1"/>
    </source>
</evidence>
<proteinExistence type="predicted"/>
<feature type="compositionally biased region" description="Basic and acidic residues" evidence="1">
    <location>
        <begin position="1"/>
        <end position="19"/>
    </location>
</feature>
<protein>
    <submittedName>
        <fullName evidence="2">Uncharacterized protein</fullName>
    </submittedName>
</protein>
<gene>
    <name evidence="2" type="ORF">P8627_03265</name>
</gene>
<dbReference type="Proteomes" id="UP001243420">
    <property type="component" value="Chromosome"/>
</dbReference>
<name>A0ABY8LD99_9RHOB</name>
<evidence type="ECO:0000256" key="1">
    <source>
        <dbReference type="SAM" id="MobiDB-lite"/>
    </source>
</evidence>
<feature type="region of interest" description="Disordered" evidence="1">
    <location>
        <begin position="1"/>
        <end position="55"/>
    </location>
</feature>